<reference evidence="1" key="2">
    <citation type="journal article" date="2015" name="Data Brief">
        <title>Shoot transcriptome of the giant reed, Arundo donax.</title>
        <authorList>
            <person name="Barrero R.A."/>
            <person name="Guerrero F.D."/>
            <person name="Moolhuijzen P."/>
            <person name="Goolsby J.A."/>
            <person name="Tidwell J."/>
            <person name="Bellgard S.E."/>
            <person name="Bellgard M.I."/>
        </authorList>
    </citation>
    <scope>NUCLEOTIDE SEQUENCE</scope>
    <source>
        <tissue evidence="1">Shoot tissue taken approximately 20 cm above the soil surface</tissue>
    </source>
</reference>
<name>A0A0A9E233_ARUDO</name>
<reference evidence="1" key="1">
    <citation type="submission" date="2014-09" db="EMBL/GenBank/DDBJ databases">
        <authorList>
            <person name="Magalhaes I.L.F."/>
            <person name="Oliveira U."/>
            <person name="Santos F.R."/>
            <person name="Vidigal T.H.D.A."/>
            <person name="Brescovit A.D."/>
            <person name="Santos A.J."/>
        </authorList>
    </citation>
    <scope>NUCLEOTIDE SEQUENCE</scope>
    <source>
        <tissue evidence="1">Shoot tissue taken approximately 20 cm above the soil surface</tissue>
    </source>
</reference>
<evidence type="ECO:0000313" key="1">
    <source>
        <dbReference type="EMBL" id="JAD94864.1"/>
    </source>
</evidence>
<organism evidence="1">
    <name type="scientific">Arundo donax</name>
    <name type="common">Giant reed</name>
    <name type="synonym">Donax arundinaceus</name>
    <dbReference type="NCBI Taxonomy" id="35708"/>
    <lineage>
        <taxon>Eukaryota</taxon>
        <taxon>Viridiplantae</taxon>
        <taxon>Streptophyta</taxon>
        <taxon>Embryophyta</taxon>
        <taxon>Tracheophyta</taxon>
        <taxon>Spermatophyta</taxon>
        <taxon>Magnoliopsida</taxon>
        <taxon>Liliopsida</taxon>
        <taxon>Poales</taxon>
        <taxon>Poaceae</taxon>
        <taxon>PACMAD clade</taxon>
        <taxon>Arundinoideae</taxon>
        <taxon>Arundineae</taxon>
        <taxon>Arundo</taxon>
    </lineage>
</organism>
<protein>
    <submittedName>
        <fullName evidence="1">Uncharacterized protein</fullName>
    </submittedName>
</protein>
<proteinExistence type="predicted"/>
<dbReference type="EMBL" id="GBRH01203031">
    <property type="protein sequence ID" value="JAD94864.1"/>
    <property type="molecule type" value="Transcribed_RNA"/>
</dbReference>
<accession>A0A0A9E233</accession>
<dbReference type="AlphaFoldDB" id="A0A0A9E233"/>
<sequence length="55" mass="6529">MWIMGLHVNDGWKIMNCTSLWWSILKYFRKQNCQVSSFHHLSAPLIMIILYNAST</sequence>